<evidence type="ECO:0000313" key="1">
    <source>
        <dbReference type="EMBL" id="CAB4626274.1"/>
    </source>
</evidence>
<dbReference type="InterPro" id="IPR036291">
    <property type="entry name" value="NAD(P)-bd_dom_sf"/>
</dbReference>
<name>A0A6J6MJF6_9ZZZZ</name>
<dbReference type="PANTHER" id="PTHR44656">
    <property type="entry name" value="DEHYDROGENASE/REDUCTASE SDR FAMILY MEMBER 12"/>
    <property type="match status" value="1"/>
</dbReference>
<dbReference type="Gene3D" id="3.40.50.720">
    <property type="entry name" value="NAD(P)-binding Rossmann-like Domain"/>
    <property type="match status" value="1"/>
</dbReference>
<dbReference type="InterPro" id="IPR002347">
    <property type="entry name" value="SDR_fam"/>
</dbReference>
<dbReference type="Pfam" id="PF00106">
    <property type="entry name" value="adh_short"/>
    <property type="match status" value="1"/>
</dbReference>
<proteinExistence type="predicted"/>
<dbReference type="PANTHER" id="PTHR44656:SF7">
    <property type="entry name" value="DEHYDROGENASE_REDUCTASE SDR FAMILY MEMBER 12"/>
    <property type="match status" value="1"/>
</dbReference>
<gene>
    <name evidence="1" type="ORF">UFOPK2086_00049</name>
    <name evidence="2" type="ORF">UFOPK2214_00082</name>
    <name evidence="3" type="ORF">UFOPK2295_00919</name>
</gene>
<dbReference type="AlphaFoldDB" id="A0A6J6MJF6"/>
<dbReference type="SUPFAM" id="SSF51735">
    <property type="entry name" value="NAD(P)-binding Rossmann-fold domains"/>
    <property type="match status" value="1"/>
</dbReference>
<protein>
    <submittedName>
        <fullName evidence="3">Unannotated protein</fullName>
    </submittedName>
</protein>
<reference evidence="3" key="1">
    <citation type="submission" date="2020-05" db="EMBL/GenBank/DDBJ databases">
        <authorList>
            <person name="Chiriac C."/>
            <person name="Salcher M."/>
            <person name="Ghai R."/>
            <person name="Kavagutti S V."/>
        </authorList>
    </citation>
    <scope>NUCLEOTIDE SEQUENCE</scope>
</reference>
<dbReference type="InterPro" id="IPR052992">
    <property type="entry name" value="SDR_member_12"/>
</dbReference>
<dbReference type="EMBL" id="CAEZVQ010000002">
    <property type="protein sequence ID" value="CAB4626274.1"/>
    <property type="molecule type" value="Genomic_DNA"/>
</dbReference>
<evidence type="ECO:0000313" key="3">
    <source>
        <dbReference type="EMBL" id="CAB4672964.1"/>
    </source>
</evidence>
<dbReference type="EMBL" id="CAEZWJ010000002">
    <property type="protein sequence ID" value="CAB4643571.1"/>
    <property type="molecule type" value="Genomic_DNA"/>
</dbReference>
<organism evidence="3">
    <name type="scientific">freshwater metagenome</name>
    <dbReference type="NCBI Taxonomy" id="449393"/>
    <lineage>
        <taxon>unclassified sequences</taxon>
        <taxon>metagenomes</taxon>
        <taxon>ecological metagenomes</taxon>
    </lineage>
</organism>
<accession>A0A6J6MJF6</accession>
<dbReference type="PRINTS" id="PR00081">
    <property type="entry name" value="GDHRDH"/>
</dbReference>
<sequence>MALPKILDDALDALVVPGFSRIGYLVRAGQFAPLDHNALTGKTIVITGPTSGLGRAAAHQLAAMGADLVLVGRSAEKLERTKSELVRDSETQKFRTVIADMGDLDAVRIASQEILGLTSSLHVLIHNAGALLKERSVTAQGFETTIATHVLGPHQMTTDLLPLLKSSAGRVITVSSGGMYAASLPNVSLDESPEMTPAYYDGTRQYAIAKRIQVTLNEMWAIREPQVSFAAMHPGWADTPGVQESLPAFRLLTKPLLRSAEQGADTICWLASRGTADDSGKFWCDRAIRSIHRLPRTRKSDTPEVREALLQWCDLRITR</sequence>
<evidence type="ECO:0000313" key="2">
    <source>
        <dbReference type="EMBL" id="CAB4643571.1"/>
    </source>
</evidence>
<dbReference type="EMBL" id="CAEZWV010000017">
    <property type="protein sequence ID" value="CAB4672964.1"/>
    <property type="molecule type" value="Genomic_DNA"/>
</dbReference>